<accession>B0G1L3</accession>
<dbReference type="AlphaFoldDB" id="B0G1L3"/>
<evidence type="ECO:0000313" key="2">
    <source>
        <dbReference type="Proteomes" id="UP000005359"/>
    </source>
</evidence>
<dbReference type="PaxDb" id="411461-DORFOR_00115"/>
<name>B0G1L3_9FIRM</name>
<sequence length="45" mass="5003">MEFVRRLTEQDVTPGTFDTAFSTLELQAAQLIPVTVYCSIIKTPA</sequence>
<proteinExistence type="predicted"/>
<dbReference type="EMBL" id="AAXA02000003">
    <property type="protein sequence ID" value="EDR48569.1"/>
    <property type="molecule type" value="Genomic_DNA"/>
</dbReference>
<comment type="caution">
    <text evidence="1">The sequence shown here is derived from an EMBL/GenBank/DDBJ whole genome shotgun (WGS) entry which is preliminary data.</text>
</comment>
<reference evidence="1 2" key="1">
    <citation type="submission" date="2007-10" db="EMBL/GenBank/DDBJ databases">
        <title>Draft genome sequence of Dorea formicigenerans(ATCC 27755).</title>
        <authorList>
            <person name="Sudarsanam P."/>
            <person name="Ley R."/>
            <person name="Guruge J."/>
            <person name="Turnbaugh P.J."/>
            <person name="Mahowald M."/>
            <person name="Liep D."/>
            <person name="Gordon J."/>
        </authorList>
    </citation>
    <scope>NUCLEOTIDE SEQUENCE [LARGE SCALE GENOMIC DNA]</scope>
    <source>
        <strain evidence="1 2">ATCC 27755</strain>
    </source>
</reference>
<organism evidence="1 2">
    <name type="scientific">Dorea formicigenerans ATCC 27755</name>
    <dbReference type="NCBI Taxonomy" id="411461"/>
    <lineage>
        <taxon>Bacteria</taxon>
        <taxon>Bacillati</taxon>
        <taxon>Bacillota</taxon>
        <taxon>Clostridia</taxon>
        <taxon>Lachnospirales</taxon>
        <taxon>Lachnospiraceae</taxon>
        <taxon>Dorea</taxon>
    </lineage>
</organism>
<gene>
    <name evidence="1" type="ORF">DORFOR_00115</name>
</gene>
<reference evidence="1 2" key="2">
    <citation type="submission" date="2007-10" db="EMBL/GenBank/DDBJ databases">
        <authorList>
            <person name="Fulton L."/>
            <person name="Clifton S."/>
            <person name="Fulton B."/>
            <person name="Xu J."/>
            <person name="Minx P."/>
            <person name="Pepin K.H."/>
            <person name="Johnson M."/>
            <person name="Thiruvilangam P."/>
            <person name="Bhonagiri V."/>
            <person name="Nash W.E."/>
            <person name="Wang C."/>
            <person name="Mardis E.R."/>
            <person name="Wilson R.K."/>
        </authorList>
    </citation>
    <scope>NUCLEOTIDE SEQUENCE [LARGE SCALE GENOMIC DNA]</scope>
    <source>
        <strain evidence="1 2">ATCC 27755</strain>
    </source>
</reference>
<evidence type="ECO:0000313" key="1">
    <source>
        <dbReference type="EMBL" id="EDR48569.1"/>
    </source>
</evidence>
<dbReference type="Proteomes" id="UP000005359">
    <property type="component" value="Unassembled WGS sequence"/>
</dbReference>
<protein>
    <submittedName>
        <fullName evidence="1">Uncharacterized protein</fullName>
    </submittedName>
</protein>